<dbReference type="EMBL" id="UINC01098385">
    <property type="protein sequence ID" value="SVC56866.1"/>
    <property type="molecule type" value="Genomic_DNA"/>
</dbReference>
<feature type="non-terminal residue" evidence="1">
    <location>
        <position position="1"/>
    </location>
</feature>
<accession>A0A382N710</accession>
<protein>
    <submittedName>
        <fullName evidence="1">Uncharacterized protein</fullName>
    </submittedName>
</protein>
<proteinExistence type="predicted"/>
<evidence type="ECO:0000313" key="1">
    <source>
        <dbReference type="EMBL" id="SVC56866.1"/>
    </source>
</evidence>
<organism evidence="1">
    <name type="scientific">marine metagenome</name>
    <dbReference type="NCBI Taxonomy" id="408172"/>
    <lineage>
        <taxon>unclassified sequences</taxon>
        <taxon>metagenomes</taxon>
        <taxon>ecological metagenomes</taxon>
    </lineage>
</organism>
<sequence length="56" mass="6131">VLGRWKLRVQISCAYEQALPKANNPIPPAQFDLSAAIAKVLTQLLPQPIPMPVVPQ</sequence>
<reference evidence="1" key="1">
    <citation type="submission" date="2018-05" db="EMBL/GenBank/DDBJ databases">
        <authorList>
            <person name="Lanie J.A."/>
            <person name="Ng W.-L."/>
            <person name="Kazmierczak K.M."/>
            <person name="Andrzejewski T.M."/>
            <person name="Davidsen T.M."/>
            <person name="Wayne K.J."/>
            <person name="Tettelin H."/>
            <person name="Glass J.I."/>
            <person name="Rusch D."/>
            <person name="Podicherti R."/>
            <person name="Tsui H.-C.T."/>
            <person name="Winkler M.E."/>
        </authorList>
    </citation>
    <scope>NUCLEOTIDE SEQUENCE</scope>
</reference>
<dbReference type="AlphaFoldDB" id="A0A382N710"/>
<name>A0A382N710_9ZZZZ</name>
<gene>
    <name evidence="1" type="ORF">METZ01_LOCUS309720</name>
</gene>